<reference evidence="3" key="1">
    <citation type="submission" date="2015-09" db="EMBL/GenBank/DDBJ databases">
        <authorList>
            <person name="Wibberg D."/>
        </authorList>
    </citation>
    <scope>NUCLEOTIDE SEQUENCE [LARGE SCALE GENOMIC DNA]</scope>
    <source>
        <strain evidence="3">SD1D</strain>
    </source>
</reference>
<dbReference type="EMBL" id="LN879430">
    <property type="protein sequence ID" value="CUH93722.1"/>
    <property type="molecule type" value="Genomic_DNA"/>
</dbReference>
<accession>A0A0K8J8U0</accession>
<proteinExistence type="predicted"/>
<feature type="transmembrane region" description="Helical" evidence="1">
    <location>
        <begin position="69"/>
        <end position="90"/>
    </location>
</feature>
<dbReference type="RefSeq" id="WP_058258950.1">
    <property type="nucleotide sequence ID" value="NZ_DUPS01000047.1"/>
</dbReference>
<organism evidence="2 3">
    <name type="scientific">Herbinix luporum</name>
    <dbReference type="NCBI Taxonomy" id="1679721"/>
    <lineage>
        <taxon>Bacteria</taxon>
        <taxon>Bacillati</taxon>
        <taxon>Bacillota</taxon>
        <taxon>Clostridia</taxon>
        <taxon>Lachnospirales</taxon>
        <taxon>Lachnospiraceae</taxon>
        <taxon>Herbinix</taxon>
    </lineage>
</organism>
<dbReference type="OrthoDB" id="258743at2"/>
<keyword evidence="3" id="KW-1185">Reference proteome</keyword>
<evidence type="ECO:0000256" key="1">
    <source>
        <dbReference type="SAM" id="Phobius"/>
    </source>
</evidence>
<dbReference type="Proteomes" id="UP000196053">
    <property type="component" value="Chromosome I"/>
</dbReference>
<feature type="transmembrane region" description="Helical" evidence="1">
    <location>
        <begin position="138"/>
        <end position="170"/>
    </location>
</feature>
<feature type="transmembrane region" description="Helical" evidence="1">
    <location>
        <begin position="96"/>
        <end position="117"/>
    </location>
</feature>
<keyword evidence="1" id="KW-0812">Transmembrane</keyword>
<gene>
    <name evidence="2" type="ORF">SD1D_2207</name>
</gene>
<keyword evidence="1" id="KW-0472">Membrane</keyword>
<dbReference type="AlphaFoldDB" id="A0A0K8J8U0"/>
<evidence type="ECO:0000313" key="2">
    <source>
        <dbReference type="EMBL" id="CUH93722.1"/>
    </source>
</evidence>
<name>A0A0K8J8U0_9FIRM</name>
<protein>
    <submittedName>
        <fullName evidence="2">Putative membrane protein</fullName>
    </submittedName>
</protein>
<dbReference type="KEGG" id="hsd:SD1D_2207"/>
<evidence type="ECO:0000313" key="3">
    <source>
        <dbReference type="Proteomes" id="UP000196053"/>
    </source>
</evidence>
<keyword evidence="1" id="KW-1133">Transmembrane helix</keyword>
<sequence>MMIIPGFIISILTFPGVIVHELAHQICCYICGIKVYEVKYFQFKNPNGYVIHEGSNHPGKVFITSMGPFIFNTILGSLIILPASIQFFAFKVNSDILNLILVWAGFSILMHAFCSTGDAKVMVQQILKNKKVGIIPKILTAPFVGLVYIGAVGSVVWLDAVYAAVVAMLLPNLLV</sequence>